<evidence type="ECO:0000313" key="20">
    <source>
        <dbReference type="EMBL" id="KAK9057839.1"/>
    </source>
</evidence>
<feature type="transmembrane region" description="Helical" evidence="15">
    <location>
        <begin position="1262"/>
        <end position="1281"/>
    </location>
</feature>
<sequence length="1315" mass="149753">MLTLRSPVTGNHLPRPKTGRRPLQPLTSPANVPPPPPIDNNYQKPHLKHGFIEIQIADPNKENPHPNPNPNPNQKVTRTSDLDQTRFSVSILPAAPVQIEQFEVSLADELSAIREKMERLKADKEKTEKMLRERELLMEMKMKELDQRGEIQKVLEIEVDRLYRLNELRSVCNVSRILPIRSLREKEQEKIKPDKSQANKFSPFEIRYKSMQLENGIARDNSRLIYINNPQRTNEEYEFTGNEITTSKYTVINFLPKNLFIQFHRVAYIYFLVIAALNQLPPLAVFGRTVSLFPLLFVLTVTAIKDGYEDWRRHRSDRNENNKESLVLQVGKFNSKRWKDIQVGEVVKICADEAIPCDMVLLGTSDPSGVAYIQTMNLDGESNLKTRYARQETSFLSFDGELISGVIRCEQPNRNIYEFTANMELNSQKVSLSQSNIILRGCQVKNTEWVVGVVVYAGQETKAMLNSAISPSKRSKLEQAMNKETIWLSVFLFVLCLVVAIGTCLWLIRHQEQIDTLPYYRKSYLVKGKFPGKPYKYYGIPMETFFAFLSSIIVFQIMIPISLYITMELVRLGQSYFMIEDKHMYDSSTNSRFQCRSLNINEDLGQIRYVFSDKTGTLTENKMEFRNASVFGKNYCNSSMVDGTAQDTETTELTKPAPLSTKGKHAKSPIIVGPGLMGLLHKGIDGNEKISAHEFFLTLAACNTVIPIHNQTTSVGIETHQNLDYQGESPDEQALVAAACAYGYILFERTSGHIALDVNGEKLRLDVLGLHEFDSVRKRMSVVIRFPNNSVKVLVKGADTSILTILRKDHTNDDIALITRRHLTEYSSIGLRTLVLAAKDLTNEEVEKWQLMYEDATTSLADRSLKLRETALFVESNLRLLGATGIEDKLQEGVPETIECLRQAGIKVWVLTGDKQETAISIALSCKLLTPDMHQIVINGNSESECKMLLSEAKARRSTMDGSLALIIDGNSLVYILERDLESELFNLSTSCRVVLCCRVAPLQKAGIVDLIKSRTDDMTLAIGDGANDVSMIQMADVGVGICGQEGRQAVMASDFAMGQFRFLKRLILVHGHWNYQRMGYLVLYNFYRNAVFVFMLFWYILCAAFSTTSALTDWSSVFYSVIYTSVPTIIVGILDKDLSHKTLLQYPKLYEAGHRHESYNSFLFWVMMADTIWQSLVLFCVPRFVFEESTIDIWSMGSLWTVAVVILVNMHLAMDIQRWVIYTHISIWGSVAMTFACVLVLDSIPVFPNYGTIYEMGKQPTYWLSIWLIIVVALLPRFIIKFIHRMFWASDIQIAREAEILRKRRLFYGPWRSS</sequence>
<comment type="catalytic activity">
    <reaction evidence="11 15">
        <text>ATP + H2O + phospholipidSide 1 = ADP + phosphate + phospholipidSide 2.</text>
        <dbReference type="EC" id="7.6.2.1"/>
    </reaction>
</comment>
<evidence type="ECO:0000256" key="17">
    <source>
        <dbReference type="SAM" id="MobiDB-lite"/>
    </source>
</evidence>
<dbReference type="InterPro" id="IPR018303">
    <property type="entry name" value="ATPase_P-typ_P_site"/>
</dbReference>
<feature type="binding site" evidence="13">
    <location>
        <position position="613"/>
    </location>
    <ligand>
        <name>ATP</name>
        <dbReference type="ChEBI" id="CHEBI:30616"/>
    </ligand>
</feature>
<feature type="binding site" evidence="13">
    <location>
        <position position="796"/>
    </location>
    <ligand>
        <name>ATP</name>
        <dbReference type="ChEBI" id="CHEBI:30616"/>
    </ligand>
</feature>
<dbReference type="SUPFAM" id="SSF81653">
    <property type="entry name" value="Calcium ATPase, transduction domain A"/>
    <property type="match status" value="1"/>
</dbReference>
<dbReference type="Pfam" id="PF16209">
    <property type="entry name" value="PhoLip_ATPase_N"/>
    <property type="match status" value="1"/>
</dbReference>
<dbReference type="SFLD" id="SFLDS00003">
    <property type="entry name" value="Haloacid_Dehalogenase"/>
    <property type="match status" value="1"/>
</dbReference>
<protein>
    <recommendedName>
        <fullName evidence="15">Phospholipid-transporting ATPase</fullName>
        <ecNumber evidence="15">7.6.2.1</ecNumber>
    </recommendedName>
</protein>
<dbReference type="InterPro" id="IPR023214">
    <property type="entry name" value="HAD_sf"/>
</dbReference>
<evidence type="ECO:0000256" key="6">
    <source>
        <dbReference type="ARBA" id="ARBA00022840"/>
    </source>
</evidence>
<evidence type="ECO:0000256" key="13">
    <source>
        <dbReference type="PIRSR" id="PIRSR606539-2"/>
    </source>
</evidence>
<dbReference type="EC" id="7.6.2.1" evidence="15"/>
<keyword evidence="4 14" id="KW-0479">Metal-binding</keyword>
<feature type="transmembrane region" description="Helical" evidence="15">
    <location>
        <begin position="1192"/>
        <end position="1213"/>
    </location>
</feature>
<feature type="binding site" evidence="14">
    <location>
        <position position="1029"/>
    </location>
    <ligand>
        <name>Mg(2+)</name>
        <dbReference type="ChEBI" id="CHEBI:18420"/>
    </ligand>
</feature>
<feature type="binding site" evidence="13">
    <location>
        <position position="912"/>
    </location>
    <ligand>
        <name>ATP</name>
        <dbReference type="ChEBI" id="CHEBI:30616"/>
    </ligand>
</feature>
<dbReference type="CDD" id="cd02073">
    <property type="entry name" value="P-type_ATPase_APLT_Dnf-like"/>
    <property type="match status" value="1"/>
</dbReference>
<dbReference type="Pfam" id="PF13246">
    <property type="entry name" value="Cation_ATPase"/>
    <property type="match status" value="1"/>
</dbReference>
<dbReference type="InterPro" id="IPR008250">
    <property type="entry name" value="ATPase_P-typ_transduc_dom_A_sf"/>
</dbReference>
<evidence type="ECO:0000256" key="12">
    <source>
        <dbReference type="PIRSR" id="PIRSR606539-1"/>
    </source>
</evidence>
<dbReference type="EMBL" id="JBCNJP010000023">
    <property type="protein sequence ID" value="KAK9057839.1"/>
    <property type="molecule type" value="Genomic_DNA"/>
</dbReference>
<dbReference type="PANTHER" id="PTHR24092:SF148">
    <property type="entry name" value="PHOSPHOLIPID-TRANSPORTING ATPASE"/>
    <property type="match status" value="1"/>
</dbReference>
<keyword evidence="7 14" id="KW-0460">Magnesium</keyword>
<keyword evidence="6 13" id="KW-0067">ATP-binding</keyword>
<feature type="binding site" evidence="13">
    <location>
        <position position="1029"/>
    </location>
    <ligand>
        <name>ATP</name>
        <dbReference type="ChEBI" id="CHEBI:30616"/>
    </ligand>
</feature>
<feature type="binding site" evidence="13">
    <location>
        <position position="732"/>
    </location>
    <ligand>
        <name>ATP</name>
        <dbReference type="ChEBI" id="CHEBI:30616"/>
    </ligand>
</feature>
<keyword evidence="16" id="KW-0175">Coiled coil</keyword>
<keyword evidence="5 13" id="KW-0547">Nucleotide-binding</keyword>
<evidence type="ECO:0000256" key="2">
    <source>
        <dbReference type="ARBA" id="ARBA00008109"/>
    </source>
</evidence>
<feature type="binding site" evidence="13">
    <location>
        <position position="1005"/>
    </location>
    <ligand>
        <name>ATP</name>
        <dbReference type="ChEBI" id="CHEBI:30616"/>
    </ligand>
</feature>
<feature type="active site" description="4-aspartylphosphate intermediate" evidence="12">
    <location>
        <position position="613"/>
    </location>
</feature>
<comment type="caution">
    <text evidence="20">The sequence shown here is derived from an EMBL/GenBank/DDBJ whole genome shotgun (WGS) entry which is preliminary data.</text>
</comment>
<feature type="binding site" evidence="13">
    <location>
        <position position="773"/>
    </location>
    <ligand>
        <name>ATP</name>
        <dbReference type="ChEBI" id="CHEBI:30616"/>
    </ligand>
</feature>
<evidence type="ECO:0000256" key="4">
    <source>
        <dbReference type="ARBA" id="ARBA00022723"/>
    </source>
</evidence>
<keyword evidence="10 15" id="KW-0472">Membrane</keyword>
<dbReference type="InterPro" id="IPR001757">
    <property type="entry name" value="P_typ_ATPase"/>
</dbReference>
<feature type="binding site" evidence="13">
    <location>
        <position position="914"/>
    </location>
    <ligand>
        <name>ATP</name>
        <dbReference type="ChEBI" id="CHEBI:30616"/>
    </ligand>
</feature>
<evidence type="ECO:0000256" key="9">
    <source>
        <dbReference type="ARBA" id="ARBA00022989"/>
    </source>
</evidence>
<dbReference type="Gene3D" id="3.40.50.1000">
    <property type="entry name" value="HAD superfamily/HAD-like"/>
    <property type="match status" value="1"/>
</dbReference>
<proteinExistence type="inferred from homology"/>
<evidence type="ECO:0000256" key="11">
    <source>
        <dbReference type="ARBA" id="ARBA00034036"/>
    </source>
</evidence>
<evidence type="ECO:0000256" key="5">
    <source>
        <dbReference type="ARBA" id="ARBA00022741"/>
    </source>
</evidence>
<name>A0AAP0GRL4_9ASTR</name>
<dbReference type="GO" id="GO:0016887">
    <property type="term" value="F:ATP hydrolysis activity"/>
    <property type="evidence" value="ECO:0007669"/>
    <property type="project" value="InterPro"/>
</dbReference>
<dbReference type="NCBIfam" id="TIGR01494">
    <property type="entry name" value="ATPase_P-type"/>
    <property type="match status" value="4"/>
</dbReference>
<keyword evidence="3 15" id="KW-0812">Transmembrane</keyword>
<dbReference type="InterPro" id="IPR032631">
    <property type="entry name" value="P-type_ATPase_N"/>
</dbReference>
<feature type="domain" description="P-type ATPase C-terminal" evidence="19">
    <location>
        <begin position="1051"/>
        <end position="1290"/>
    </location>
</feature>
<feature type="transmembrane region" description="Helical" evidence="15">
    <location>
        <begin position="1118"/>
        <end position="1135"/>
    </location>
</feature>
<dbReference type="SFLD" id="SFLDF00027">
    <property type="entry name" value="p-type_atpase"/>
    <property type="match status" value="1"/>
</dbReference>
<keyword evidence="21" id="KW-1185">Reference proteome</keyword>
<feature type="binding site" evidence="13">
    <location>
        <position position="999"/>
    </location>
    <ligand>
        <name>ATP</name>
        <dbReference type="ChEBI" id="CHEBI:30616"/>
    </ligand>
</feature>
<feature type="binding site" evidence="13">
    <location>
        <position position="614"/>
    </location>
    <ligand>
        <name>ATP</name>
        <dbReference type="ChEBI" id="CHEBI:30616"/>
    </ligand>
</feature>
<evidence type="ECO:0000256" key="16">
    <source>
        <dbReference type="SAM" id="Coils"/>
    </source>
</evidence>
<evidence type="ECO:0000259" key="19">
    <source>
        <dbReference type="Pfam" id="PF16212"/>
    </source>
</evidence>
<evidence type="ECO:0000259" key="18">
    <source>
        <dbReference type="Pfam" id="PF16209"/>
    </source>
</evidence>
<dbReference type="GO" id="GO:0045332">
    <property type="term" value="P:phospholipid translocation"/>
    <property type="evidence" value="ECO:0007669"/>
    <property type="project" value="TreeGrafter"/>
</dbReference>
<dbReference type="Pfam" id="PF16212">
    <property type="entry name" value="PhoLip_ATPase_C"/>
    <property type="match status" value="1"/>
</dbReference>
<dbReference type="InterPro" id="IPR023299">
    <property type="entry name" value="ATPase_P-typ_cyto_dom_N"/>
</dbReference>
<evidence type="ECO:0000256" key="10">
    <source>
        <dbReference type="ARBA" id="ARBA00023136"/>
    </source>
</evidence>
<comment type="cofactor">
    <cofactor evidence="14">
        <name>Mg(2+)</name>
        <dbReference type="ChEBI" id="CHEBI:18420"/>
    </cofactor>
</comment>
<dbReference type="NCBIfam" id="TIGR01652">
    <property type="entry name" value="ATPase-Plipid"/>
    <property type="match status" value="1"/>
</dbReference>
<feature type="region of interest" description="Disordered" evidence="17">
    <location>
        <begin position="1"/>
        <end position="44"/>
    </location>
</feature>
<evidence type="ECO:0000256" key="3">
    <source>
        <dbReference type="ARBA" id="ARBA00022692"/>
    </source>
</evidence>
<dbReference type="PRINTS" id="PR00119">
    <property type="entry name" value="CATATPASE"/>
</dbReference>
<evidence type="ECO:0000256" key="7">
    <source>
        <dbReference type="ARBA" id="ARBA00022842"/>
    </source>
</evidence>
<dbReference type="PROSITE" id="PS00154">
    <property type="entry name" value="ATPASE_E1_E2"/>
    <property type="match status" value="1"/>
</dbReference>
<feature type="binding site" evidence="13">
    <location>
        <position position="913"/>
    </location>
    <ligand>
        <name>ATP</name>
        <dbReference type="ChEBI" id="CHEBI:30616"/>
    </ligand>
</feature>
<evidence type="ECO:0000256" key="1">
    <source>
        <dbReference type="ARBA" id="ARBA00004141"/>
    </source>
</evidence>
<feature type="region of interest" description="Disordered" evidence="17">
    <location>
        <begin position="58"/>
        <end position="78"/>
    </location>
</feature>
<feature type="binding site" evidence="14">
    <location>
        <position position="1025"/>
    </location>
    <ligand>
        <name>Mg(2+)</name>
        <dbReference type="ChEBI" id="CHEBI:18420"/>
    </ligand>
</feature>
<dbReference type="Proteomes" id="UP001408789">
    <property type="component" value="Unassembled WGS sequence"/>
</dbReference>
<feature type="binding site" evidence="14">
    <location>
        <position position="615"/>
    </location>
    <ligand>
        <name>Mg(2+)</name>
        <dbReference type="ChEBI" id="CHEBI:18420"/>
    </ligand>
</feature>
<feature type="binding site" evidence="13">
    <location>
        <position position="1028"/>
    </location>
    <ligand>
        <name>ATP</name>
        <dbReference type="ChEBI" id="CHEBI:30616"/>
    </ligand>
</feature>
<comment type="subcellular location">
    <subcellularLocation>
        <location evidence="1 15">Membrane</location>
        <topology evidence="1 15">Multi-pass membrane protein</topology>
    </subcellularLocation>
</comment>
<accession>A0AAP0GRL4</accession>
<feature type="transmembrane region" description="Helical" evidence="15">
    <location>
        <begin position="486"/>
        <end position="508"/>
    </location>
</feature>
<dbReference type="GO" id="GO:0005524">
    <property type="term" value="F:ATP binding"/>
    <property type="evidence" value="ECO:0007669"/>
    <property type="project" value="UniProtKB-UniRule"/>
</dbReference>
<evidence type="ECO:0000256" key="15">
    <source>
        <dbReference type="RuleBase" id="RU362033"/>
    </source>
</evidence>
<keyword evidence="9 15" id="KW-1133">Transmembrane helix</keyword>
<dbReference type="InterPro" id="IPR006539">
    <property type="entry name" value="P-type_ATPase_IV"/>
</dbReference>
<feature type="binding site" evidence="13">
    <location>
        <position position="832"/>
    </location>
    <ligand>
        <name>ATP</name>
        <dbReference type="ChEBI" id="CHEBI:30616"/>
    </ligand>
</feature>
<feature type="coiled-coil region" evidence="16">
    <location>
        <begin position="103"/>
        <end position="137"/>
    </location>
</feature>
<feature type="transmembrane region" description="Helical" evidence="15">
    <location>
        <begin position="545"/>
        <end position="565"/>
    </location>
</feature>
<dbReference type="GO" id="GO:0140326">
    <property type="term" value="F:ATPase-coupled intramembrane lipid transporter activity"/>
    <property type="evidence" value="ECO:0007669"/>
    <property type="project" value="UniProtKB-EC"/>
</dbReference>
<keyword evidence="8 15" id="KW-1278">Translocase</keyword>
<organism evidence="20 21">
    <name type="scientific">Deinandra increscens subsp. villosa</name>
    <dbReference type="NCBI Taxonomy" id="3103831"/>
    <lineage>
        <taxon>Eukaryota</taxon>
        <taxon>Viridiplantae</taxon>
        <taxon>Streptophyta</taxon>
        <taxon>Embryophyta</taxon>
        <taxon>Tracheophyta</taxon>
        <taxon>Spermatophyta</taxon>
        <taxon>Magnoliopsida</taxon>
        <taxon>eudicotyledons</taxon>
        <taxon>Gunneridae</taxon>
        <taxon>Pentapetalae</taxon>
        <taxon>asterids</taxon>
        <taxon>campanulids</taxon>
        <taxon>Asterales</taxon>
        <taxon>Asteraceae</taxon>
        <taxon>Asteroideae</taxon>
        <taxon>Heliantheae alliance</taxon>
        <taxon>Madieae</taxon>
        <taxon>Madiinae</taxon>
        <taxon>Deinandra</taxon>
    </lineage>
</organism>
<dbReference type="Gene3D" id="2.70.150.10">
    <property type="entry name" value="Calcium-transporting ATPase, cytoplasmic transduction domain A"/>
    <property type="match status" value="1"/>
</dbReference>
<feature type="transmembrane region" description="Helical" evidence="15">
    <location>
        <begin position="1087"/>
        <end position="1112"/>
    </location>
</feature>
<dbReference type="InterPro" id="IPR036412">
    <property type="entry name" value="HAD-like_sf"/>
</dbReference>
<dbReference type="SUPFAM" id="SSF81660">
    <property type="entry name" value="Metal cation-transporting ATPase, ATP-binding domain N"/>
    <property type="match status" value="1"/>
</dbReference>
<evidence type="ECO:0000256" key="14">
    <source>
        <dbReference type="PIRSR" id="PIRSR606539-3"/>
    </source>
</evidence>
<comment type="similarity">
    <text evidence="2 15">Belongs to the cation transport ATPase (P-type) (TC 3.A.3) family. Type IV subfamily.</text>
</comment>
<dbReference type="GO" id="GO:0000287">
    <property type="term" value="F:magnesium ion binding"/>
    <property type="evidence" value="ECO:0007669"/>
    <property type="project" value="UniProtKB-UniRule"/>
</dbReference>
<dbReference type="SUPFAM" id="SSF56784">
    <property type="entry name" value="HAD-like"/>
    <property type="match status" value="1"/>
</dbReference>
<dbReference type="SUPFAM" id="SSF81665">
    <property type="entry name" value="Calcium ATPase, transmembrane domain M"/>
    <property type="match status" value="1"/>
</dbReference>
<dbReference type="SFLD" id="SFLDG00002">
    <property type="entry name" value="C1.7:_P-type_atpase_like"/>
    <property type="match status" value="1"/>
</dbReference>
<reference evidence="20 21" key="1">
    <citation type="submission" date="2024-04" db="EMBL/GenBank/DDBJ databases">
        <title>The reference genome of an endangered Asteraceae, Deinandra increscens subsp. villosa, native to the Central Coast of California.</title>
        <authorList>
            <person name="Guilliams M."/>
            <person name="Hasenstab-Lehman K."/>
            <person name="Meyer R."/>
            <person name="Mcevoy S."/>
        </authorList>
    </citation>
    <scope>NUCLEOTIDE SEQUENCE [LARGE SCALE GENOMIC DNA]</scope>
    <source>
        <tissue evidence="20">Leaf</tissue>
    </source>
</reference>
<dbReference type="PANTHER" id="PTHR24092">
    <property type="entry name" value="PROBABLE PHOSPHOLIPID-TRANSPORTING ATPASE"/>
    <property type="match status" value="1"/>
</dbReference>
<dbReference type="InterPro" id="IPR032630">
    <property type="entry name" value="P_typ_ATPase_c"/>
</dbReference>
<feature type="transmembrane region" description="Helical" evidence="15">
    <location>
        <begin position="1220"/>
        <end position="1242"/>
    </location>
</feature>
<dbReference type="GO" id="GO:0005886">
    <property type="term" value="C:plasma membrane"/>
    <property type="evidence" value="ECO:0007669"/>
    <property type="project" value="TreeGrafter"/>
</dbReference>
<gene>
    <name evidence="20" type="ORF">SSX86_022677</name>
</gene>
<dbReference type="InterPro" id="IPR044492">
    <property type="entry name" value="P_typ_ATPase_HD_dom"/>
</dbReference>
<evidence type="ECO:0000256" key="8">
    <source>
        <dbReference type="ARBA" id="ARBA00022967"/>
    </source>
</evidence>
<feature type="domain" description="P-type ATPase N-terminal" evidence="18">
    <location>
        <begin position="225"/>
        <end position="290"/>
    </location>
</feature>
<feature type="binding site" evidence="14">
    <location>
        <position position="613"/>
    </location>
    <ligand>
        <name>Mg(2+)</name>
        <dbReference type="ChEBI" id="CHEBI:18420"/>
    </ligand>
</feature>
<feature type="binding site" evidence="13">
    <location>
        <position position="615"/>
    </location>
    <ligand>
        <name>ATP</name>
        <dbReference type="ChEBI" id="CHEBI:30616"/>
    </ligand>
</feature>
<dbReference type="FunFam" id="3.40.50.1000:FF:000221">
    <property type="entry name" value="Phospholipid-transporting ATPase"/>
    <property type="match status" value="1"/>
</dbReference>
<evidence type="ECO:0000313" key="21">
    <source>
        <dbReference type="Proteomes" id="UP001408789"/>
    </source>
</evidence>
<dbReference type="Gene3D" id="3.40.1110.10">
    <property type="entry name" value="Calcium-transporting ATPase, cytoplasmic domain N"/>
    <property type="match status" value="1"/>
</dbReference>
<dbReference type="InterPro" id="IPR023298">
    <property type="entry name" value="ATPase_P-typ_TM_dom_sf"/>
</dbReference>